<organism evidence="19">
    <name type="scientific">Cupiennius salei</name>
    <name type="common">American wandering spider</name>
    <dbReference type="NCBI Taxonomy" id="6928"/>
    <lineage>
        <taxon>Eukaryota</taxon>
        <taxon>Metazoa</taxon>
        <taxon>Ecdysozoa</taxon>
        <taxon>Arthropoda</taxon>
        <taxon>Chelicerata</taxon>
        <taxon>Arachnida</taxon>
        <taxon>Araneae</taxon>
        <taxon>Araneomorphae</taxon>
        <taxon>Entelegynae</taxon>
        <taxon>Lycosoidea</taxon>
        <taxon>Ctenidae</taxon>
        <taxon>Cupiennius</taxon>
    </lineage>
</organism>
<evidence type="ECO:0000256" key="5">
    <source>
        <dbReference type="ARBA" id="ARBA00022679"/>
    </source>
</evidence>
<evidence type="ECO:0000313" key="19">
    <source>
        <dbReference type="EMBL" id="JAA93019.1"/>
    </source>
</evidence>
<feature type="binding site" evidence="14">
    <location>
        <begin position="400"/>
        <end position="408"/>
    </location>
    <ligand>
        <name>ATP</name>
        <dbReference type="ChEBI" id="CHEBI:30616"/>
    </ligand>
</feature>
<dbReference type="SUPFAM" id="SSF56112">
    <property type="entry name" value="Protein kinase-like (PK-like)"/>
    <property type="match status" value="2"/>
</dbReference>
<dbReference type="Pfam" id="PF00433">
    <property type="entry name" value="Pkinase_C"/>
    <property type="match status" value="1"/>
</dbReference>
<dbReference type="GO" id="GO:0004674">
    <property type="term" value="F:protein serine/threonine kinase activity"/>
    <property type="evidence" value="ECO:0007669"/>
    <property type="project" value="UniProtKB-KW"/>
</dbReference>
<evidence type="ECO:0000259" key="17">
    <source>
        <dbReference type="PROSITE" id="PS50011"/>
    </source>
</evidence>
<dbReference type="InterPro" id="IPR016239">
    <property type="entry name" value="Ribosomal_S6_kinase_II"/>
</dbReference>
<dbReference type="SMART" id="SM00220">
    <property type="entry name" value="S_TKc"/>
    <property type="match status" value="2"/>
</dbReference>
<evidence type="ECO:0000256" key="7">
    <source>
        <dbReference type="ARBA" id="ARBA00022741"/>
    </source>
</evidence>
<keyword evidence="3 12" id="KW-0723">Serine/threonine-protein kinase</keyword>
<feature type="domain" description="Protein kinase" evidence="17">
    <location>
        <begin position="18"/>
        <end position="288"/>
    </location>
</feature>
<dbReference type="InterPro" id="IPR017441">
    <property type="entry name" value="Protein_kinase_ATP_BS"/>
</dbReference>
<keyword evidence="7 12" id="KW-0547">Nucleotide-binding</keyword>
<dbReference type="CDD" id="cd14092">
    <property type="entry name" value="STKc_MSK_C"/>
    <property type="match status" value="1"/>
</dbReference>
<keyword evidence="5 12" id="KW-0808">Transferase</keyword>
<dbReference type="PIRSF" id="PIRSF000606">
    <property type="entry name" value="Ribsml_S6_kin_2"/>
    <property type="match status" value="1"/>
</dbReference>
<feature type="compositionally biased region" description="Low complexity" evidence="16">
    <location>
        <begin position="724"/>
        <end position="742"/>
    </location>
</feature>
<feature type="domain" description="Protein kinase" evidence="17">
    <location>
        <begin position="394"/>
        <end position="658"/>
    </location>
</feature>
<evidence type="ECO:0000256" key="13">
    <source>
        <dbReference type="PIRSR" id="PIRSR000606-50"/>
    </source>
</evidence>
<evidence type="ECO:0000256" key="11">
    <source>
        <dbReference type="ARBA" id="ARBA00048679"/>
    </source>
</evidence>
<dbReference type="PROSITE" id="PS00107">
    <property type="entry name" value="PROTEIN_KINASE_ATP"/>
    <property type="match status" value="2"/>
</dbReference>
<keyword evidence="4" id="KW-0597">Phosphoprotein</keyword>
<dbReference type="FunFam" id="1.10.510.10:FF:000157">
    <property type="entry name" value="Ribosomal protein S6 kinase"/>
    <property type="match status" value="1"/>
</dbReference>
<dbReference type="EC" id="2.7.11.1" evidence="12"/>
<feature type="binding site" evidence="14">
    <location>
        <begin position="24"/>
        <end position="32"/>
    </location>
    <ligand>
        <name>ATP</name>
        <dbReference type="ChEBI" id="CHEBI:30616"/>
    </ligand>
</feature>
<dbReference type="EMBL" id="GAKT01000043">
    <property type="protein sequence ID" value="JAA93019.1"/>
    <property type="molecule type" value="mRNA"/>
</dbReference>
<dbReference type="PROSITE" id="PS50011">
    <property type="entry name" value="PROTEIN_KINASE_DOM"/>
    <property type="match status" value="2"/>
</dbReference>
<dbReference type="InterPro" id="IPR011009">
    <property type="entry name" value="Kinase-like_dom_sf"/>
</dbReference>
<evidence type="ECO:0000256" key="12">
    <source>
        <dbReference type="PIRNR" id="PIRNR000606"/>
    </source>
</evidence>
<dbReference type="GO" id="GO:0035556">
    <property type="term" value="P:intracellular signal transduction"/>
    <property type="evidence" value="ECO:0007669"/>
    <property type="project" value="InterPro"/>
</dbReference>
<dbReference type="InterPro" id="IPR000719">
    <property type="entry name" value="Prot_kinase_dom"/>
</dbReference>
<evidence type="ECO:0000256" key="15">
    <source>
        <dbReference type="PROSITE-ProRule" id="PRU10141"/>
    </source>
</evidence>
<keyword evidence="6" id="KW-0677">Repeat</keyword>
<dbReference type="GO" id="GO:0000287">
    <property type="term" value="F:magnesium ion binding"/>
    <property type="evidence" value="ECO:0007669"/>
    <property type="project" value="InterPro"/>
</dbReference>
<evidence type="ECO:0000256" key="8">
    <source>
        <dbReference type="ARBA" id="ARBA00022777"/>
    </source>
</evidence>
<dbReference type="GO" id="GO:0005524">
    <property type="term" value="F:ATP binding"/>
    <property type="evidence" value="ECO:0007669"/>
    <property type="project" value="UniProtKB-UniRule"/>
</dbReference>
<feature type="binding site" evidence="14 15">
    <location>
        <position position="423"/>
    </location>
    <ligand>
        <name>ATP</name>
        <dbReference type="ChEBI" id="CHEBI:30616"/>
    </ligand>
</feature>
<feature type="active site" description="Proton acceptor" evidence="13">
    <location>
        <position position="146"/>
    </location>
</feature>
<comment type="catalytic activity">
    <reaction evidence="10 12">
        <text>L-threonyl-[protein] + ATP = O-phospho-L-threonyl-[protein] + ADP + H(+)</text>
        <dbReference type="Rhea" id="RHEA:46608"/>
        <dbReference type="Rhea" id="RHEA-COMP:11060"/>
        <dbReference type="Rhea" id="RHEA-COMP:11605"/>
        <dbReference type="ChEBI" id="CHEBI:15378"/>
        <dbReference type="ChEBI" id="CHEBI:30013"/>
        <dbReference type="ChEBI" id="CHEBI:30616"/>
        <dbReference type="ChEBI" id="CHEBI:61977"/>
        <dbReference type="ChEBI" id="CHEBI:456216"/>
        <dbReference type="EC" id="2.7.11.1"/>
    </reaction>
</comment>
<dbReference type="InterPro" id="IPR017892">
    <property type="entry name" value="Pkinase_C"/>
</dbReference>
<evidence type="ECO:0000256" key="2">
    <source>
        <dbReference type="ARBA" id="ARBA00009804"/>
    </source>
</evidence>
<dbReference type="FunFam" id="3.30.200.20:FF:000686">
    <property type="entry name" value="Ribosomal protein S6 kinase"/>
    <property type="match status" value="1"/>
</dbReference>
<feature type="binding site" evidence="14 15">
    <location>
        <position position="50"/>
    </location>
    <ligand>
        <name>ATP</name>
        <dbReference type="ChEBI" id="CHEBI:30616"/>
    </ligand>
</feature>
<feature type="domain" description="AGC-kinase C-terminal" evidence="18">
    <location>
        <begin position="289"/>
        <end position="357"/>
    </location>
</feature>
<sequence>MVQPVNLNGVGKVDISDFDLLKVLGTGAYGKVFLVRKLRGNDRGKLYAMKVLKKASIVQKQKTLEHAKTERQVLEAIRQSPFLVTLHYAFQTDSKLHLILDYVSGGELFTHLYQRDHFTEDEVRIYVGEIILALEHLHQLGIIYRDIKLENILLDSEGHIVLTDFGLSKEFLPHEKEQRTYSFCGTIEYMAPEVIKGGSTGHDFCVDWWSVGVLTYELLTGASPFTVEGEKNTQSEISKRILKNLPPIPEHLSSDVKDFIRRLLVKDPKKRLGGGKTDSDELKRHKFFKTLNWSDLASKKVKAPIVPEITCELDTSNFSDEFTSMTPAYSPAAVPPNNEKLFKNYSFVAPSILFSENVISEDIFGCYHDSRPNTSHLLAAKFKNSSFFQNYDLILKEGFLGDGSFSVCRKCIHKKTGTEYAVKIVSRRIDSSREIQLLKACQGHPNIVKLIEVYQDEAHTYIVLELLKGGELLERIRKKDKFTEKEAVNIFHQLTSAVHFIHAHGVVHRDLKPENLLFEDSSETSLVKIVDFGFARLMPTDNQRMNSPCFTLQYAAPEVLKQTFISTGTGDGYSEACDLWSLGVILYTMLSGKTPFQTYSREASAAVIMQRIKEGEFTFCGPQWDIVSVEAKEVIQGLLTVNSHKRLTMQQLRHHPWLQRSHHGAYSSTPLMTPDVLCSLSSPRAAETAFNATLQAFHKATRDGFRLQDVSAAPLAQRRKQKQSSTDAGSSSSLSSDISSSRTSYSCFSSSEKDGCAHKMNTSKDKHSVFDYSEERVTDYLSTLPDVTKPLQENLEWDKGRTTKSVPHRPTTRSYKRKKAIASSQSDDDCVVIAEVAATRQSSRKVKRLNVVSGC</sequence>
<reference evidence="19" key="1">
    <citation type="submission" date="2013-06" db="EMBL/GenBank/DDBJ databases">
        <title>Upstream open reading frames and Kozak regions of a set of assembled transcriptome sequences from the spider Cupiennius salei.</title>
        <authorList>
            <person name="French A.S."/>
            <person name="Li A.W."/>
            <person name="Meisner S."/>
            <person name="Torkkeli P.H."/>
        </authorList>
    </citation>
    <scope>NUCLEOTIDE SEQUENCE</scope>
    <source>
        <tissue evidence="19">Leg hypodermis</tissue>
    </source>
</reference>
<dbReference type="Pfam" id="PF00069">
    <property type="entry name" value="Pkinase"/>
    <property type="match status" value="2"/>
</dbReference>
<evidence type="ECO:0000256" key="6">
    <source>
        <dbReference type="ARBA" id="ARBA00022737"/>
    </source>
</evidence>
<evidence type="ECO:0000256" key="4">
    <source>
        <dbReference type="ARBA" id="ARBA00022553"/>
    </source>
</evidence>
<dbReference type="PROSITE" id="PS51285">
    <property type="entry name" value="AGC_KINASE_CTER"/>
    <property type="match status" value="1"/>
</dbReference>
<evidence type="ECO:0000256" key="1">
    <source>
        <dbReference type="ARBA" id="ARBA00001946"/>
    </source>
</evidence>
<protein>
    <recommendedName>
        <fullName evidence="12">Ribosomal protein S6 kinase</fullName>
        <ecNumber evidence="12">2.7.11.1</ecNumber>
    </recommendedName>
</protein>
<evidence type="ECO:0000256" key="3">
    <source>
        <dbReference type="ARBA" id="ARBA00022527"/>
    </source>
</evidence>
<keyword evidence="8 12" id="KW-0418">Kinase</keyword>
<dbReference type="PANTHER" id="PTHR24351">
    <property type="entry name" value="RIBOSOMAL PROTEIN S6 KINASE"/>
    <property type="match status" value="1"/>
</dbReference>
<dbReference type="SMART" id="SM00133">
    <property type="entry name" value="S_TK_X"/>
    <property type="match status" value="1"/>
</dbReference>
<comment type="cofactor">
    <cofactor evidence="1 12">
        <name>Mg(2+)</name>
        <dbReference type="ChEBI" id="CHEBI:18420"/>
    </cofactor>
</comment>
<feature type="active site" description="Proton acceptor" evidence="13">
    <location>
        <position position="510"/>
    </location>
</feature>
<evidence type="ECO:0000256" key="16">
    <source>
        <dbReference type="SAM" id="MobiDB-lite"/>
    </source>
</evidence>
<name>T1D207_CUPSA</name>
<dbReference type="PROSITE" id="PS00108">
    <property type="entry name" value="PROTEIN_KINASE_ST"/>
    <property type="match status" value="2"/>
</dbReference>
<proteinExistence type="evidence at transcript level"/>
<evidence type="ECO:0000259" key="18">
    <source>
        <dbReference type="PROSITE" id="PS51285"/>
    </source>
</evidence>
<dbReference type="Gene3D" id="3.30.200.20">
    <property type="entry name" value="Phosphorylase Kinase, domain 1"/>
    <property type="match status" value="2"/>
</dbReference>
<evidence type="ECO:0000256" key="9">
    <source>
        <dbReference type="ARBA" id="ARBA00022840"/>
    </source>
</evidence>
<keyword evidence="9 12" id="KW-0067">ATP-binding</keyword>
<feature type="region of interest" description="Disordered" evidence="16">
    <location>
        <begin position="714"/>
        <end position="742"/>
    </location>
</feature>
<dbReference type="InterPro" id="IPR008271">
    <property type="entry name" value="Ser/Thr_kinase_AS"/>
</dbReference>
<dbReference type="Gene3D" id="1.10.510.10">
    <property type="entry name" value="Transferase(Phosphotransferase) domain 1"/>
    <property type="match status" value="2"/>
</dbReference>
<comment type="similarity">
    <text evidence="2 12">Belongs to the protein kinase superfamily. AGC Ser/Thr protein kinase family. S6 kinase subfamily.</text>
</comment>
<dbReference type="GO" id="GO:0106310">
    <property type="term" value="F:protein serine kinase activity"/>
    <property type="evidence" value="ECO:0007669"/>
    <property type="project" value="RHEA"/>
</dbReference>
<comment type="catalytic activity">
    <reaction evidence="11 12">
        <text>L-seryl-[protein] + ATP = O-phospho-L-seryl-[protein] + ADP + H(+)</text>
        <dbReference type="Rhea" id="RHEA:17989"/>
        <dbReference type="Rhea" id="RHEA-COMP:9863"/>
        <dbReference type="Rhea" id="RHEA-COMP:11604"/>
        <dbReference type="ChEBI" id="CHEBI:15378"/>
        <dbReference type="ChEBI" id="CHEBI:29999"/>
        <dbReference type="ChEBI" id="CHEBI:30616"/>
        <dbReference type="ChEBI" id="CHEBI:83421"/>
        <dbReference type="ChEBI" id="CHEBI:456216"/>
        <dbReference type="EC" id="2.7.11.1"/>
    </reaction>
</comment>
<evidence type="ECO:0000256" key="14">
    <source>
        <dbReference type="PIRSR" id="PIRSR000606-51"/>
    </source>
</evidence>
<accession>T1D207</accession>
<evidence type="ECO:0000256" key="10">
    <source>
        <dbReference type="ARBA" id="ARBA00047899"/>
    </source>
</evidence>
<dbReference type="AlphaFoldDB" id="T1D207"/>
<dbReference type="InterPro" id="IPR000961">
    <property type="entry name" value="AGC-kinase_C"/>
</dbReference>
<dbReference type="FunFam" id="1.10.510.10:FF:000109">
    <property type="entry name" value="Ribosomal protein S6 kinase"/>
    <property type="match status" value="1"/>
</dbReference>